<name>A0A8H7IZQ7_9PLEO</name>
<reference evidence="13" key="1">
    <citation type="submission" date="2018-12" db="EMBL/GenBank/DDBJ databases">
        <authorList>
            <person name="Syme R.A."/>
            <person name="Farfan-Caceres L."/>
            <person name="Lichtenzveig J."/>
        </authorList>
    </citation>
    <scope>NUCLEOTIDE SEQUENCE</scope>
    <source>
        <strain evidence="13">Al4</strain>
    </source>
</reference>
<feature type="transmembrane region" description="Helical" evidence="9">
    <location>
        <begin position="64"/>
        <end position="84"/>
    </location>
</feature>
<evidence type="ECO:0000256" key="2">
    <source>
        <dbReference type="ARBA" id="ARBA00009902"/>
    </source>
</evidence>
<dbReference type="Pfam" id="PF00251">
    <property type="entry name" value="Glyco_hydro_32N"/>
    <property type="match status" value="1"/>
</dbReference>
<feature type="domain" description="Glycosyl hydrolase family 32 C-terminal" evidence="11">
    <location>
        <begin position="901"/>
        <end position="1047"/>
    </location>
</feature>
<keyword evidence="4" id="KW-0378">Hydrolase</keyword>
<evidence type="ECO:0000256" key="8">
    <source>
        <dbReference type="ARBA" id="ARBA00038359"/>
    </source>
</evidence>
<keyword evidence="7" id="KW-0326">Glycosidase</keyword>
<comment type="similarity">
    <text evidence="2">Belongs to the glycosyl hydrolase 32 family.</text>
</comment>
<evidence type="ECO:0000313" key="14">
    <source>
        <dbReference type="Proteomes" id="UP000651452"/>
    </source>
</evidence>
<dbReference type="Proteomes" id="UP000651452">
    <property type="component" value="Unassembled WGS sequence"/>
</dbReference>
<dbReference type="GO" id="GO:0016020">
    <property type="term" value="C:membrane"/>
    <property type="evidence" value="ECO:0007669"/>
    <property type="project" value="UniProtKB-SubCell"/>
</dbReference>
<dbReference type="PANTHER" id="PTHR33048">
    <property type="entry name" value="PTH11-LIKE INTEGRAL MEMBRANE PROTEIN (AFU_ORTHOLOGUE AFUA_5G11245)"/>
    <property type="match status" value="1"/>
</dbReference>
<reference evidence="13" key="2">
    <citation type="submission" date="2020-09" db="EMBL/GenBank/DDBJ databases">
        <title>Reference genome assembly for Australian Ascochyta lentis isolate Al4.</title>
        <authorList>
            <person name="Lee R.C."/>
            <person name="Farfan-Caceres L.M."/>
            <person name="Debler J.W."/>
            <person name="Williams A.H."/>
            <person name="Henares B.M."/>
        </authorList>
    </citation>
    <scope>NUCLEOTIDE SEQUENCE</scope>
    <source>
        <strain evidence="13">Al4</strain>
    </source>
</reference>
<dbReference type="SMART" id="SM00640">
    <property type="entry name" value="Glyco_32"/>
    <property type="match status" value="1"/>
</dbReference>
<gene>
    <name evidence="13" type="ORF">EKO04_007206</name>
</gene>
<evidence type="ECO:0000259" key="10">
    <source>
        <dbReference type="Pfam" id="PF00251"/>
    </source>
</evidence>
<comment type="similarity">
    <text evidence="8">Belongs to the SAT4 family.</text>
</comment>
<keyword evidence="6 9" id="KW-0472">Membrane</keyword>
<feature type="transmembrane region" description="Helical" evidence="9">
    <location>
        <begin position="31"/>
        <end position="52"/>
    </location>
</feature>
<evidence type="ECO:0000256" key="4">
    <source>
        <dbReference type="ARBA" id="ARBA00022801"/>
    </source>
</evidence>
<organism evidence="13 14">
    <name type="scientific">Ascochyta lentis</name>
    <dbReference type="NCBI Taxonomy" id="205686"/>
    <lineage>
        <taxon>Eukaryota</taxon>
        <taxon>Fungi</taxon>
        <taxon>Dikarya</taxon>
        <taxon>Ascomycota</taxon>
        <taxon>Pezizomycotina</taxon>
        <taxon>Dothideomycetes</taxon>
        <taxon>Pleosporomycetidae</taxon>
        <taxon>Pleosporales</taxon>
        <taxon>Pleosporineae</taxon>
        <taxon>Didymellaceae</taxon>
        <taxon>Ascochyta</taxon>
    </lineage>
</organism>
<dbReference type="GO" id="GO:0004553">
    <property type="term" value="F:hydrolase activity, hydrolyzing O-glycosyl compounds"/>
    <property type="evidence" value="ECO:0007669"/>
    <property type="project" value="InterPro"/>
</dbReference>
<dbReference type="Gene3D" id="2.60.120.560">
    <property type="entry name" value="Exo-inulinase, domain 1"/>
    <property type="match status" value="1"/>
</dbReference>
<evidence type="ECO:0000259" key="12">
    <source>
        <dbReference type="Pfam" id="PF20684"/>
    </source>
</evidence>
<keyword evidence="14" id="KW-1185">Reference proteome</keyword>
<dbReference type="InterPro" id="IPR052337">
    <property type="entry name" value="SAT4-like"/>
</dbReference>
<accession>A0A8H7IZQ7</accession>
<comment type="subcellular location">
    <subcellularLocation>
        <location evidence="1">Membrane</location>
        <topology evidence="1">Multi-pass membrane protein</topology>
    </subcellularLocation>
</comment>
<evidence type="ECO:0000313" key="13">
    <source>
        <dbReference type="EMBL" id="KAF9695299.1"/>
    </source>
</evidence>
<dbReference type="PANTHER" id="PTHR33048:SF167">
    <property type="entry name" value="INTEGRAL MEMBRANE PROTEIN"/>
    <property type="match status" value="1"/>
</dbReference>
<feature type="transmembrane region" description="Helical" evidence="9">
    <location>
        <begin position="145"/>
        <end position="167"/>
    </location>
</feature>
<evidence type="ECO:0000256" key="3">
    <source>
        <dbReference type="ARBA" id="ARBA00022692"/>
    </source>
</evidence>
<dbReference type="Gene3D" id="2.115.10.20">
    <property type="entry name" value="Glycosyl hydrolase domain, family 43"/>
    <property type="match status" value="1"/>
</dbReference>
<feature type="transmembrane region" description="Helical" evidence="9">
    <location>
        <begin position="200"/>
        <end position="222"/>
    </location>
</feature>
<comment type="caution">
    <text evidence="13">The sequence shown here is derived from an EMBL/GenBank/DDBJ whole genome shotgun (WGS) entry which is preliminary data.</text>
</comment>
<protein>
    <recommendedName>
        <fullName evidence="15">Glycoside hydrolase family 32 protein</fullName>
    </recommendedName>
</protein>
<dbReference type="SUPFAM" id="SSF75005">
    <property type="entry name" value="Arabinanase/levansucrase/invertase"/>
    <property type="match status" value="1"/>
</dbReference>
<dbReference type="SUPFAM" id="SSF49899">
    <property type="entry name" value="Concanavalin A-like lectins/glucanases"/>
    <property type="match status" value="1"/>
</dbReference>
<dbReference type="InterPro" id="IPR013148">
    <property type="entry name" value="Glyco_hydro_32_N"/>
</dbReference>
<feature type="transmembrane region" description="Helical" evidence="9">
    <location>
        <begin position="111"/>
        <end position="133"/>
    </location>
</feature>
<sequence>MVVHLFTRQGLGSLPPPPPQEYLDENLAPKMLAVDGTLFGLALLFVLLRIYVRAVMLKTFGIDDWIMVLAAILSTVCFSLFVALTKNGVGRHAEFYTYVRPDLLSVFFQLAWWYAWIVVIAYTSIKISIAYFLLRLANHRRHWRWVLYTTIIVLLLFTIGSVLSLILQCTPIRAAWDFNLRSPFGDAVCYSPTIYRNTGVFNSVFNLFTDLLLATLPIPMVWKLQTNLKTRISLCVILGLGLFACGTAVYKIPLQYNFFDEKDFSGKGAWYYIWQQIEMNVGIIAACLPTLKPLAVNFFGAVSALTSGERYGSQYASRGTTKARTRPCISNGYLKQAERSEMPSYALEEMYARHKAGSPEGYQCPPDDGVAYAVGQRRGSSAAESDESILRQHKGIMRTTESTITIAAARLTCASNKVRVAPIDGWLSSVDSNLDVMMLKLNLAVLLGELVAGHALRRQTTIDYTSAPPNLSTLSNNSLYSTWRPRSHVLPSYGQTGDPCMHYTDPKTGLFHVGYLHEGASGATTSDLVTYSDLNPDSSPFIRAGGINDPVSVFDGSVIERGINGTPTLLYTSVSYLPIQWTVAYTKGSETQSLAVATDGGRNFTKLEHGPVIPSPPFAVNVTGFRDPFVFQSSQVDDLLKKANGTHYAIISGGVHGQGPSLFLYAEYDNEAGDFQTWEYVGQWWHERANTTWTEEGWAGRWGFNFEVGNFLALDQNGYNPEGELFVTLGAEWSFDPIVPQVSDNREMLWVAGTQSLVNGSLRFEPTMAGRLDAGRSAYAAAGKAVLSSSQASQKSGAPDRFLTYLWLTGDFYGTLDFPKAQQNWTGSLLLPRELSVGYIDVVDNELARDKGAWRVDTEHENGTLTLATLHQRIAREPLAAFKSNATNIITQPGGRRSSGARFDLSPESKHYVLSASVKFPARTNDTKAGFEILSGTHETTRIYYQFSNESVIVDRSNSSAAAATTPGINTENESGKVRLFDVPGGNSSTVETLHITIVVDGGVVEVHVNDRFALSTWIWAWYEDSRDIGFIVEGGEAEFGDVTVWEGLVDAWPQRA</sequence>
<proteinExistence type="inferred from homology"/>
<dbReference type="InterPro" id="IPR013189">
    <property type="entry name" value="Glyco_hydro_32_C"/>
</dbReference>
<keyword evidence="5 9" id="KW-1133">Transmembrane helix</keyword>
<dbReference type="InterPro" id="IPR023296">
    <property type="entry name" value="Glyco_hydro_beta-prop_sf"/>
</dbReference>
<dbReference type="InterPro" id="IPR001362">
    <property type="entry name" value="Glyco_hydro_32"/>
</dbReference>
<evidence type="ECO:0000256" key="9">
    <source>
        <dbReference type="SAM" id="Phobius"/>
    </source>
</evidence>
<evidence type="ECO:0000256" key="7">
    <source>
        <dbReference type="ARBA" id="ARBA00023295"/>
    </source>
</evidence>
<evidence type="ECO:0000256" key="5">
    <source>
        <dbReference type="ARBA" id="ARBA00022989"/>
    </source>
</evidence>
<dbReference type="Pfam" id="PF20684">
    <property type="entry name" value="Fung_rhodopsin"/>
    <property type="match status" value="1"/>
</dbReference>
<evidence type="ECO:0000256" key="6">
    <source>
        <dbReference type="ARBA" id="ARBA00023136"/>
    </source>
</evidence>
<dbReference type="Pfam" id="PF08244">
    <property type="entry name" value="Glyco_hydro_32C"/>
    <property type="match status" value="1"/>
</dbReference>
<dbReference type="AlphaFoldDB" id="A0A8H7IZQ7"/>
<feature type="domain" description="Rhodopsin" evidence="12">
    <location>
        <begin position="48"/>
        <end position="295"/>
    </location>
</feature>
<feature type="transmembrane region" description="Helical" evidence="9">
    <location>
        <begin position="234"/>
        <end position="252"/>
    </location>
</feature>
<feature type="domain" description="Glycosyl hydrolase family 32 N-terminal" evidence="10">
    <location>
        <begin position="523"/>
        <end position="837"/>
    </location>
</feature>
<dbReference type="InterPro" id="IPR049326">
    <property type="entry name" value="Rhodopsin_dom_fungi"/>
</dbReference>
<dbReference type="InterPro" id="IPR013320">
    <property type="entry name" value="ConA-like_dom_sf"/>
</dbReference>
<dbReference type="OrthoDB" id="202537at2759"/>
<dbReference type="GO" id="GO:0005975">
    <property type="term" value="P:carbohydrate metabolic process"/>
    <property type="evidence" value="ECO:0007669"/>
    <property type="project" value="InterPro"/>
</dbReference>
<keyword evidence="3 9" id="KW-0812">Transmembrane</keyword>
<evidence type="ECO:0000256" key="1">
    <source>
        <dbReference type="ARBA" id="ARBA00004141"/>
    </source>
</evidence>
<evidence type="ECO:0000259" key="11">
    <source>
        <dbReference type="Pfam" id="PF08244"/>
    </source>
</evidence>
<dbReference type="CDD" id="cd18621">
    <property type="entry name" value="GH32_XdINV-like"/>
    <property type="match status" value="1"/>
</dbReference>
<dbReference type="EMBL" id="RZGK01000012">
    <property type="protein sequence ID" value="KAF9695299.1"/>
    <property type="molecule type" value="Genomic_DNA"/>
</dbReference>
<evidence type="ECO:0008006" key="15">
    <source>
        <dbReference type="Google" id="ProtNLM"/>
    </source>
</evidence>